<protein>
    <submittedName>
        <fullName evidence="1">MmcQ</fullName>
    </submittedName>
</protein>
<dbReference type="Pfam" id="PF04237">
    <property type="entry name" value="YjbR"/>
    <property type="match status" value="1"/>
</dbReference>
<dbReference type="PATRIC" id="fig|1441095.3.peg.4674"/>
<sequence length="127" mass="14554">MDHSTLEAYCLKLPGAVHDYQADWKADRFQVGEKMFAMIGGHPTGKPILSLKCNPEYAEELRESYEGIMPGYYLNKTHWNSIYIDSDLPEELWEKLIIHSYTLVFQKLTKKVQKEISTAEGGNQNGN</sequence>
<dbReference type="InterPro" id="IPR038056">
    <property type="entry name" value="YjbR-like_sf"/>
</dbReference>
<dbReference type="Proteomes" id="UP000067625">
    <property type="component" value="Chromosome"/>
</dbReference>
<name>A0A0M5JB45_9BACI</name>
<evidence type="ECO:0000313" key="2">
    <source>
        <dbReference type="Proteomes" id="UP000067625"/>
    </source>
</evidence>
<accession>A0A0M5JB45</accession>
<dbReference type="SUPFAM" id="SSF142906">
    <property type="entry name" value="YjbR-like"/>
    <property type="match status" value="1"/>
</dbReference>
<dbReference type="Gene3D" id="3.90.1150.30">
    <property type="match status" value="1"/>
</dbReference>
<dbReference type="AlphaFoldDB" id="A0A0M5JB45"/>
<dbReference type="STRING" id="1441095.AM592_21110"/>
<proteinExistence type="predicted"/>
<reference evidence="1 2" key="2">
    <citation type="journal article" date="2016" name="Int. J. Syst. Evol. Microbiol.">
        <title>Bacillus gobiensis sp. nov., isolated from a soil sample.</title>
        <authorList>
            <person name="Liu B."/>
            <person name="Liu G.H."/>
            <person name="Cetin S."/>
            <person name="Schumann P."/>
            <person name="Pan Z.Z."/>
            <person name="Chen Q.Q."/>
        </authorList>
    </citation>
    <scope>NUCLEOTIDE SEQUENCE [LARGE SCALE GENOMIC DNA]</scope>
    <source>
        <strain evidence="1 2">FJAT-4402</strain>
    </source>
</reference>
<reference evidence="2" key="1">
    <citation type="submission" date="2015-08" db="EMBL/GenBank/DDBJ databases">
        <title>Genome sequencing project for genomic taxonomy and phylogenomics of Bacillus-like bacteria.</title>
        <authorList>
            <person name="Liu B."/>
            <person name="Wang J."/>
            <person name="Zhu Y."/>
            <person name="Liu G."/>
            <person name="Chen Q."/>
            <person name="Chen Z."/>
            <person name="Lan J."/>
            <person name="Che J."/>
            <person name="Ge C."/>
            <person name="Shi H."/>
            <person name="Pan Z."/>
            <person name="Liu X."/>
        </authorList>
    </citation>
    <scope>NUCLEOTIDE SEQUENCE [LARGE SCALE GENOMIC DNA]</scope>
    <source>
        <strain evidence="2">FJAT-4402</strain>
    </source>
</reference>
<gene>
    <name evidence="1" type="ORF">AM592_21110</name>
</gene>
<dbReference type="InterPro" id="IPR007351">
    <property type="entry name" value="YjbR"/>
</dbReference>
<dbReference type="EMBL" id="CP012600">
    <property type="protein sequence ID" value="ALC83739.1"/>
    <property type="molecule type" value="Genomic_DNA"/>
</dbReference>
<keyword evidence="2" id="KW-1185">Reference proteome</keyword>
<dbReference type="InterPro" id="IPR058532">
    <property type="entry name" value="YjbR/MT2646/Rv2570-like"/>
</dbReference>
<evidence type="ECO:0000313" key="1">
    <source>
        <dbReference type="EMBL" id="ALC83739.1"/>
    </source>
</evidence>
<dbReference type="RefSeq" id="WP_053605607.1">
    <property type="nucleotide sequence ID" value="NZ_CP012600.1"/>
</dbReference>
<organism evidence="1 2">
    <name type="scientific">Bacillus gobiensis</name>
    <dbReference type="NCBI Taxonomy" id="1441095"/>
    <lineage>
        <taxon>Bacteria</taxon>
        <taxon>Bacillati</taxon>
        <taxon>Bacillota</taxon>
        <taxon>Bacilli</taxon>
        <taxon>Bacillales</taxon>
        <taxon>Bacillaceae</taxon>
        <taxon>Bacillus</taxon>
    </lineage>
</organism>
<dbReference type="PANTHER" id="PTHR35145:SF1">
    <property type="entry name" value="CYTOPLASMIC PROTEIN"/>
    <property type="match status" value="1"/>
</dbReference>
<dbReference type="PANTHER" id="PTHR35145">
    <property type="entry name" value="CYTOPLASMIC PROTEIN-RELATED"/>
    <property type="match status" value="1"/>
</dbReference>
<dbReference type="OrthoDB" id="9789813at2"/>